<dbReference type="InterPro" id="IPR036291">
    <property type="entry name" value="NAD(P)-bd_dom_sf"/>
</dbReference>
<dbReference type="GO" id="GO:0009247">
    <property type="term" value="P:glycolipid biosynthetic process"/>
    <property type="evidence" value="ECO:0007669"/>
    <property type="project" value="TreeGrafter"/>
</dbReference>
<dbReference type="GO" id="GO:0005886">
    <property type="term" value="C:plasma membrane"/>
    <property type="evidence" value="ECO:0007669"/>
    <property type="project" value="TreeGrafter"/>
</dbReference>
<dbReference type="Proteomes" id="UP000298663">
    <property type="component" value="Unassembled WGS sequence"/>
</dbReference>
<reference evidence="3 4" key="2">
    <citation type="journal article" date="2019" name="G3 (Bethesda)">
        <title>Hybrid Assembly of the Genome of the Entomopathogenic Nematode Steinernema carpocapsae Identifies the X-Chromosome.</title>
        <authorList>
            <person name="Serra L."/>
            <person name="Macchietto M."/>
            <person name="Macias-Munoz A."/>
            <person name="McGill C.J."/>
            <person name="Rodriguez I.M."/>
            <person name="Rodriguez B."/>
            <person name="Murad R."/>
            <person name="Mortazavi A."/>
        </authorList>
    </citation>
    <scope>NUCLEOTIDE SEQUENCE [LARGE SCALE GENOMIC DNA]</scope>
    <source>
        <strain evidence="3 4">ALL</strain>
    </source>
</reference>
<dbReference type="GO" id="GO:0005739">
    <property type="term" value="C:mitochondrion"/>
    <property type="evidence" value="ECO:0007669"/>
    <property type="project" value="TreeGrafter"/>
</dbReference>
<protein>
    <recommendedName>
        <fullName evidence="2">Saccharopine dehydrogenase NADP binding domain-containing protein</fullName>
    </recommendedName>
</protein>
<evidence type="ECO:0000313" key="3">
    <source>
        <dbReference type="EMBL" id="TKR87296.1"/>
    </source>
</evidence>
<dbReference type="PANTHER" id="PTHR12286">
    <property type="entry name" value="SACCHAROPINE DEHYDROGENASE-LIKE OXIDOREDUCTASE"/>
    <property type="match status" value="1"/>
</dbReference>
<dbReference type="PANTHER" id="PTHR12286:SF5">
    <property type="entry name" value="SACCHAROPINE DEHYDROGENASE-LIKE OXIDOREDUCTASE"/>
    <property type="match status" value="1"/>
</dbReference>
<dbReference type="STRING" id="34508.A0A4U5NV63"/>
<gene>
    <name evidence="3" type="ORF">L596_011713</name>
</gene>
<evidence type="ECO:0000256" key="1">
    <source>
        <dbReference type="ARBA" id="ARBA00038048"/>
    </source>
</evidence>
<name>A0A4U5NV63_STECR</name>
<dbReference type="Gene3D" id="3.40.50.720">
    <property type="entry name" value="NAD(P)-binding Rossmann-like Domain"/>
    <property type="match status" value="1"/>
</dbReference>
<dbReference type="InterPro" id="IPR051276">
    <property type="entry name" value="Saccharopine_DH-like_oxidrdct"/>
</dbReference>
<dbReference type="SUPFAM" id="SSF51735">
    <property type="entry name" value="NAD(P)-binding Rossmann-fold domains"/>
    <property type="match status" value="1"/>
</dbReference>
<proteinExistence type="inferred from homology"/>
<organism evidence="3 4">
    <name type="scientific">Steinernema carpocapsae</name>
    <name type="common">Entomopathogenic nematode</name>
    <dbReference type="NCBI Taxonomy" id="34508"/>
    <lineage>
        <taxon>Eukaryota</taxon>
        <taxon>Metazoa</taxon>
        <taxon>Ecdysozoa</taxon>
        <taxon>Nematoda</taxon>
        <taxon>Chromadorea</taxon>
        <taxon>Rhabditida</taxon>
        <taxon>Tylenchina</taxon>
        <taxon>Panagrolaimomorpha</taxon>
        <taxon>Strongyloidoidea</taxon>
        <taxon>Steinernematidae</taxon>
        <taxon>Steinernema</taxon>
    </lineage>
</organism>
<comment type="caution">
    <text evidence="3">The sequence shown here is derived from an EMBL/GenBank/DDBJ whole genome shotgun (WGS) entry which is preliminary data.</text>
</comment>
<evidence type="ECO:0000259" key="2">
    <source>
        <dbReference type="Pfam" id="PF03435"/>
    </source>
</evidence>
<feature type="domain" description="Saccharopine dehydrogenase NADP binding" evidence="2">
    <location>
        <begin position="8"/>
        <end position="159"/>
    </location>
</feature>
<dbReference type="Pfam" id="PF03435">
    <property type="entry name" value="Sacchrp_dh_NADP"/>
    <property type="match status" value="1"/>
</dbReference>
<sequence>MNERFDLVFYGITGFTGTYVFKQLLSKQRKGQIREDLTLAVAGRNDEKLKKVLDDVSKELDVNLALTKIIIADSSDPESLAAMARQAKVIVNTVGPVSFGPIKSHLMNVFPFQKFGEAVIKAAVENGASHVDISGEAHWIEEMEATYSKKAAENGVYVVGACGWDSIPCDLGVNFLKKNFGGDLNYVETFVQINTGPAGYALNEGTYQTAILDVAHPNLEELNTNRQKIMPQKLPNTLYKVPSHKFPWGIPTIEGYALPFLGADKSIVNRSQYYDYAAYGERPVQIETYFRLPSLCKTILAVPAAATFLGMAKFGCTRKILQNYPDQMTMGMFKRNGPSREQMEQTSFTYWILGTGWNEKLPLEQEHGEAPTVKKTARCDGPDPGYMATSGCLLSAALTILDDKSSLPPQGGVYTSAAAFGKTKIYDRLANFGVTFRMVD</sequence>
<accession>A0A4U5NV63</accession>
<dbReference type="OrthoDB" id="10268090at2759"/>
<dbReference type="AlphaFoldDB" id="A0A4U5NV63"/>
<comment type="similarity">
    <text evidence="1">Belongs to the saccharopine dehydrogenase family.</text>
</comment>
<evidence type="ECO:0000313" key="4">
    <source>
        <dbReference type="Proteomes" id="UP000298663"/>
    </source>
</evidence>
<dbReference type="EMBL" id="AZBU02000003">
    <property type="protein sequence ID" value="TKR87296.1"/>
    <property type="molecule type" value="Genomic_DNA"/>
</dbReference>
<keyword evidence="4" id="KW-1185">Reference proteome</keyword>
<reference evidence="3 4" key="1">
    <citation type="journal article" date="2015" name="Genome Biol.">
        <title>Comparative genomics of Steinernema reveals deeply conserved gene regulatory networks.</title>
        <authorList>
            <person name="Dillman A.R."/>
            <person name="Macchietto M."/>
            <person name="Porter C.F."/>
            <person name="Rogers A."/>
            <person name="Williams B."/>
            <person name="Antoshechkin I."/>
            <person name="Lee M.M."/>
            <person name="Goodwin Z."/>
            <person name="Lu X."/>
            <person name="Lewis E.E."/>
            <person name="Goodrich-Blair H."/>
            <person name="Stock S.P."/>
            <person name="Adams B.J."/>
            <person name="Sternberg P.W."/>
            <person name="Mortazavi A."/>
        </authorList>
    </citation>
    <scope>NUCLEOTIDE SEQUENCE [LARGE SCALE GENOMIC DNA]</scope>
    <source>
        <strain evidence="3 4">ALL</strain>
    </source>
</reference>
<dbReference type="GO" id="GO:0005811">
    <property type="term" value="C:lipid droplet"/>
    <property type="evidence" value="ECO:0007669"/>
    <property type="project" value="TreeGrafter"/>
</dbReference>
<dbReference type="InterPro" id="IPR005097">
    <property type="entry name" value="Sacchrp_dh_NADP-bd"/>
</dbReference>